<evidence type="ECO:0000256" key="1">
    <source>
        <dbReference type="ARBA" id="ARBA00023002"/>
    </source>
</evidence>
<feature type="domain" description="Alcohol dehydrogenase-like N-terminal" evidence="3">
    <location>
        <begin position="24"/>
        <end position="130"/>
    </location>
</feature>
<evidence type="ECO:0000313" key="6">
    <source>
        <dbReference type="Proteomes" id="UP000095597"/>
    </source>
</evidence>
<dbReference type="InterPro" id="IPR013154">
    <property type="entry name" value="ADH-like_N"/>
</dbReference>
<dbReference type="SUPFAM" id="SSF51735">
    <property type="entry name" value="NAD(P)-binding Rossmann-fold domains"/>
    <property type="match status" value="1"/>
</dbReference>
<dbReference type="Proteomes" id="UP000446719">
    <property type="component" value="Unassembled WGS sequence"/>
</dbReference>
<organism evidence="4 6">
    <name type="scientific">Dorea longicatena</name>
    <dbReference type="NCBI Taxonomy" id="88431"/>
    <lineage>
        <taxon>Bacteria</taxon>
        <taxon>Bacillati</taxon>
        <taxon>Bacillota</taxon>
        <taxon>Clostridia</taxon>
        <taxon>Lachnospirales</taxon>
        <taxon>Lachnospiraceae</taxon>
        <taxon>Dorea</taxon>
    </lineage>
</organism>
<dbReference type="InterPro" id="IPR050129">
    <property type="entry name" value="Zn_alcohol_dh"/>
</dbReference>
<gene>
    <name evidence="4" type="primary">tdh_3</name>
    <name evidence="4" type="ORF">ERS852573_01967</name>
    <name evidence="5" type="ORF">GT565_04380</name>
</gene>
<dbReference type="Gene3D" id="3.90.180.10">
    <property type="entry name" value="Medium-chain alcohol dehydrogenases, catalytic domain"/>
    <property type="match status" value="1"/>
</dbReference>
<accession>A0A173U7M0</accession>
<dbReference type="PANTHER" id="PTHR43401:SF2">
    <property type="entry name" value="L-THREONINE 3-DEHYDROGENASE"/>
    <property type="match status" value="1"/>
</dbReference>
<dbReference type="InterPro" id="IPR011032">
    <property type="entry name" value="GroES-like_sf"/>
</dbReference>
<feature type="domain" description="Alcohol dehydrogenase-like C-terminal" evidence="2">
    <location>
        <begin position="168"/>
        <end position="294"/>
    </location>
</feature>
<dbReference type="PANTHER" id="PTHR43401">
    <property type="entry name" value="L-THREONINE 3-DEHYDROGENASE"/>
    <property type="match status" value="1"/>
</dbReference>
<evidence type="ECO:0000313" key="7">
    <source>
        <dbReference type="Proteomes" id="UP000446719"/>
    </source>
</evidence>
<dbReference type="RefSeq" id="WP_055214582.1">
    <property type="nucleotide sequence ID" value="NZ_CAXVIO010000005.1"/>
</dbReference>
<dbReference type="EMBL" id="CYXO01000011">
    <property type="protein sequence ID" value="CUN10864.1"/>
    <property type="molecule type" value="Genomic_DNA"/>
</dbReference>
<keyword evidence="1 4" id="KW-0560">Oxidoreductase</keyword>
<protein>
    <submittedName>
        <fullName evidence="5">Alcohol dehydrogenase catalytic domain-containing protein</fullName>
    </submittedName>
    <submittedName>
        <fullName evidence="4">L-threonine 3-dehydrogenase</fullName>
        <ecNumber evidence="4">1.1.1.103</ecNumber>
    </submittedName>
</protein>
<dbReference type="AlphaFoldDB" id="A0A173U7M0"/>
<dbReference type="InterPro" id="IPR013149">
    <property type="entry name" value="ADH-like_C"/>
</dbReference>
<dbReference type="Pfam" id="PF08240">
    <property type="entry name" value="ADH_N"/>
    <property type="match status" value="1"/>
</dbReference>
<reference evidence="5 7" key="2">
    <citation type="journal article" date="2019" name="Nat. Med.">
        <title>A library of human gut bacterial isolates paired with longitudinal multiomics data enables mechanistic microbiome research.</title>
        <authorList>
            <person name="Poyet M."/>
            <person name="Groussin M."/>
            <person name="Gibbons S.M."/>
            <person name="Avila-Pacheco J."/>
            <person name="Jiang X."/>
            <person name="Kearney S.M."/>
            <person name="Perrotta A.R."/>
            <person name="Berdy B."/>
            <person name="Zhao S."/>
            <person name="Lieberman T.D."/>
            <person name="Swanson P.K."/>
            <person name="Smith M."/>
            <person name="Roesemann S."/>
            <person name="Alexander J.E."/>
            <person name="Rich S.A."/>
            <person name="Livny J."/>
            <person name="Vlamakis H."/>
            <person name="Clish C."/>
            <person name="Bullock K."/>
            <person name="Deik A."/>
            <person name="Scott J."/>
            <person name="Pierce K.A."/>
            <person name="Xavier R.J."/>
            <person name="Alm E.J."/>
        </authorList>
    </citation>
    <scope>NUCLEOTIDE SEQUENCE [LARGE SCALE GENOMIC DNA]</scope>
    <source>
        <strain evidence="5 7">BIOML-A7</strain>
    </source>
</reference>
<dbReference type="InterPro" id="IPR036291">
    <property type="entry name" value="NAD(P)-bd_dom_sf"/>
</dbReference>
<dbReference type="Gene3D" id="3.40.50.720">
    <property type="entry name" value="NAD(P)-binding Rossmann-like Domain"/>
    <property type="match status" value="1"/>
</dbReference>
<dbReference type="OrthoDB" id="9769198at2"/>
<dbReference type="GO" id="GO:0008743">
    <property type="term" value="F:L-threonine 3-dehydrogenase activity"/>
    <property type="evidence" value="ECO:0007669"/>
    <property type="project" value="UniProtKB-EC"/>
</dbReference>
<name>A0A173U7M0_9FIRM</name>
<sequence length="338" mass="36645">MKALVYAGPKQVEVQEVKEPEKQDGKVKLNIRYCGVCGSDIGIYLGTHPRAKAPLILGHEFLGIVAEDGKKFKKGDRVVPYPLLSCGHCLACRSGNEHVCNTLGLIGIDTDGGMCQTVYTDEDVLFKVPDGVSDKAAAVIEPLAVLVHAIHMSGFEALDTAVVVGAGPIGMLCGIMLKHAGASKIFISDVVEKRLEIAEELGFIPVNPEKENLEKVVKDATNGEGCDAFFECSGAAVPAMQMTDITRVRGKICIVSVHKKPHEVNLREVNFKEQTVVGTRVYTKEEFGRAAELTKELETELEKIVTHVVPLKESDKVFDMIADPECGTIKIVVDCENV</sequence>
<dbReference type="EMBL" id="WWSB01000003">
    <property type="protein sequence ID" value="MZK17362.1"/>
    <property type="molecule type" value="Genomic_DNA"/>
</dbReference>
<dbReference type="EC" id="1.1.1.103" evidence="4"/>
<reference evidence="4 6" key="1">
    <citation type="submission" date="2015-09" db="EMBL/GenBank/DDBJ databases">
        <authorList>
            <consortium name="Pathogen Informatics"/>
        </authorList>
    </citation>
    <scope>NUCLEOTIDE SEQUENCE [LARGE SCALE GENOMIC DNA]</scope>
    <source>
        <strain evidence="4 6">2789STDY5834961</strain>
    </source>
</reference>
<evidence type="ECO:0000259" key="2">
    <source>
        <dbReference type="Pfam" id="PF00107"/>
    </source>
</evidence>
<dbReference type="Proteomes" id="UP000095597">
    <property type="component" value="Unassembled WGS sequence"/>
</dbReference>
<evidence type="ECO:0000313" key="4">
    <source>
        <dbReference type="EMBL" id="CUN10864.1"/>
    </source>
</evidence>
<evidence type="ECO:0000313" key="5">
    <source>
        <dbReference type="EMBL" id="MZK17362.1"/>
    </source>
</evidence>
<proteinExistence type="predicted"/>
<dbReference type="Pfam" id="PF00107">
    <property type="entry name" value="ADH_zinc_N"/>
    <property type="match status" value="1"/>
</dbReference>
<evidence type="ECO:0000259" key="3">
    <source>
        <dbReference type="Pfam" id="PF08240"/>
    </source>
</evidence>
<dbReference type="SUPFAM" id="SSF50129">
    <property type="entry name" value="GroES-like"/>
    <property type="match status" value="1"/>
</dbReference>